<dbReference type="InterPro" id="IPR036322">
    <property type="entry name" value="WD40_repeat_dom_sf"/>
</dbReference>
<dbReference type="SUPFAM" id="SSF50978">
    <property type="entry name" value="WD40 repeat-like"/>
    <property type="match status" value="1"/>
</dbReference>
<accession>A0AA85IQS7</accession>
<keyword evidence="1" id="KW-1185">Reference proteome</keyword>
<reference evidence="2" key="2">
    <citation type="submission" date="2023-11" db="UniProtKB">
        <authorList>
            <consortium name="WormBaseParasite"/>
        </authorList>
    </citation>
    <scope>IDENTIFICATION</scope>
</reference>
<dbReference type="InterPro" id="IPR015943">
    <property type="entry name" value="WD40/YVTN_repeat-like_dom_sf"/>
</dbReference>
<dbReference type="AlphaFoldDB" id="A0AA85IQS7"/>
<name>A0AA85IQS7_TRIRE</name>
<evidence type="ECO:0000313" key="2">
    <source>
        <dbReference type="WBParaSite" id="TREG1_113900.1"/>
    </source>
</evidence>
<dbReference type="Proteomes" id="UP000050795">
    <property type="component" value="Unassembled WGS sequence"/>
</dbReference>
<protein>
    <submittedName>
        <fullName evidence="2">Uncharacterized protein</fullName>
    </submittedName>
</protein>
<reference evidence="1" key="1">
    <citation type="submission" date="2022-06" db="EMBL/GenBank/DDBJ databases">
        <authorList>
            <person name="Berger JAMES D."/>
            <person name="Berger JAMES D."/>
        </authorList>
    </citation>
    <scope>NUCLEOTIDE SEQUENCE [LARGE SCALE GENOMIC DNA]</scope>
</reference>
<dbReference type="WBParaSite" id="TREG1_113900.1">
    <property type="protein sequence ID" value="TREG1_113900.1"/>
    <property type="gene ID" value="TREG1_113900"/>
</dbReference>
<proteinExistence type="predicted"/>
<organism evidence="1 2">
    <name type="scientific">Trichobilharzia regenti</name>
    <name type="common">Nasal bird schistosome</name>
    <dbReference type="NCBI Taxonomy" id="157069"/>
    <lineage>
        <taxon>Eukaryota</taxon>
        <taxon>Metazoa</taxon>
        <taxon>Spiralia</taxon>
        <taxon>Lophotrochozoa</taxon>
        <taxon>Platyhelminthes</taxon>
        <taxon>Trematoda</taxon>
        <taxon>Digenea</taxon>
        <taxon>Strigeidida</taxon>
        <taxon>Schistosomatoidea</taxon>
        <taxon>Schistosomatidae</taxon>
        <taxon>Trichobilharzia</taxon>
    </lineage>
</organism>
<sequence length="496" mass="54773">MQEINFQDISLECGSTCTTSASVISALGSQNRKLFVGSSSVSGDLWVGGLSVYKLKNSSTNYLGQVIHADELELVDDISQQVVTETTFDSSVASVSPLNSKGNESTDSVIVGLNDGSIQLVTLREKSVNQSSHHFQMQPVTVNSATYHDWPLEKVITSQISDSSNSHIVTLDISGCVKLWDYQFLMPVKSWFINSTTWPVNGSALSPDISMLSNTNSIQNNSENFLLATLNPLDYKRKICLWDIRINSISNPIVFQSNNCSSLPHNDLPTTLNWFSTNQLLVGTYEGSLLMYDIRNPNFELISVNVYQSNGGNTPETLESFKPPRNKHKQIVQILVNNSPPIISGKSKTDHNSEQHIGVVHIDGTVDVYQYNTVLSNQNTTLTRAYHSGDDDVGEHYSNSQKESVFNRNGRVKPCAVFLSSSSSDHSWRLLASSGLSDISSSPQSSASASLSVESHNTRHLLNYQLRVYPGIRMMKAPGFNDNSLLIHYLKYMTAI</sequence>
<evidence type="ECO:0000313" key="1">
    <source>
        <dbReference type="Proteomes" id="UP000050795"/>
    </source>
</evidence>
<dbReference type="Gene3D" id="2.130.10.10">
    <property type="entry name" value="YVTN repeat-like/Quinoprotein amine dehydrogenase"/>
    <property type="match status" value="1"/>
</dbReference>